<dbReference type="InterPro" id="IPR008756">
    <property type="entry name" value="Peptidase_M56"/>
</dbReference>
<evidence type="ECO:0000313" key="3">
    <source>
        <dbReference type="EMBL" id="MFD2522090.1"/>
    </source>
</evidence>
<feature type="transmembrane region" description="Helical" evidence="1">
    <location>
        <begin position="23"/>
        <end position="40"/>
    </location>
</feature>
<organism evidence="3 4">
    <name type="scientific">Emticicia soli</name>
    <dbReference type="NCBI Taxonomy" id="2027878"/>
    <lineage>
        <taxon>Bacteria</taxon>
        <taxon>Pseudomonadati</taxon>
        <taxon>Bacteroidota</taxon>
        <taxon>Cytophagia</taxon>
        <taxon>Cytophagales</taxon>
        <taxon>Leadbetterellaceae</taxon>
        <taxon>Emticicia</taxon>
    </lineage>
</organism>
<keyword evidence="1" id="KW-1133">Transmembrane helix</keyword>
<sequence length="518" mass="59298">MAVFYGLYFFVFRKFTFHTINRFYLLTSLCLSFIIPFVSFETIKVVKPEPVAILKPTPGASAPTDNAAYTLSNEAQPIVEPYPIEKTIDWEFYLVSAYVCVSLVLLVLLCSKLFKLISFSKQATKAGSLWIVQNYKQQTNASFFNLVFLNTKDLNDNEKAQIIAHECVHVRQLHSIDVLLVELCKIVVWFNPIVYFYKKSLIEIHEFEADLNTIQQFDSKNYAHLLLKLGINHKVDLSNQFSLHPLSTRIQFLFKKRTLTIKKLFYFLGLPLLALGIFAFAPRNEKVIYEVASSVKKDMQVLSLEKSSKPISQDSSHKKQEVNPKTLVTAADSSQHKLVINTFLLQKPEINLPEFQAKGVFEMTATLKSENTPEIISFHFFQDGRVTTAGVPENEIEIFQNNVQLINGKDYEFIYENGIIAKVRFKEHLVSETTGVFIIIKKLIEPKGYKPSLNPWSNRFTINPQILKTNDTLNTFTPMEVVSQPVSSYNSKYRYRVNLNSQIPQAPDTSKVSVPKKD</sequence>
<name>A0ABW5J942_9BACT</name>
<evidence type="ECO:0000256" key="1">
    <source>
        <dbReference type="SAM" id="Phobius"/>
    </source>
</evidence>
<dbReference type="PANTHER" id="PTHR34978">
    <property type="entry name" value="POSSIBLE SENSOR-TRANSDUCER PROTEIN BLAR"/>
    <property type="match status" value="1"/>
</dbReference>
<accession>A0ABW5J942</accession>
<gene>
    <name evidence="3" type="ORF">ACFSR2_14415</name>
</gene>
<dbReference type="Proteomes" id="UP001597510">
    <property type="component" value="Unassembled WGS sequence"/>
</dbReference>
<feature type="transmembrane region" description="Helical" evidence="1">
    <location>
        <begin position="264"/>
        <end position="281"/>
    </location>
</feature>
<dbReference type="PANTHER" id="PTHR34978:SF3">
    <property type="entry name" value="SLR0241 PROTEIN"/>
    <property type="match status" value="1"/>
</dbReference>
<dbReference type="EMBL" id="JBHULC010000013">
    <property type="protein sequence ID" value="MFD2522090.1"/>
    <property type="molecule type" value="Genomic_DNA"/>
</dbReference>
<comment type="caution">
    <text evidence="3">The sequence shown here is derived from an EMBL/GenBank/DDBJ whole genome shotgun (WGS) entry which is preliminary data.</text>
</comment>
<reference evidence="4" key="1">
    <citation type="journal article" date="2019" name="Int. J. Syst. Evol. Microbiol.">
        <title>The Global Catalogue of Microorganisms (GCM) 10K type strain sequencing project: providing services to taxonomists for standard genome sequencing and annotation.</title>
        <authorList>
            <consortium name="The Broad Institute Genomics Platform"/>
            <consortium name="The Broad Institute Genome Sequencing Center for Infectious Disease"/>
            <person name="Wu L."/>
            <person name="Ma J."/>
        </authorList>
    </citation>
    <scope>NUCLEOTIDE SEQUENCE [LARGE SCALE GENOMIC DNA]</scope>
    <source>
        <strain evidence="4">KCTC 52344</strain>
    </source>
</reference>
<dbReference type="Pfam" id="PF05569">
    <property type="entry name" value="Peptidase_M56"/>
    <property type="match status" value="1"/>
</dbReference>
<proteinExistence type="predicted"/>
<dbReference type="InterPro" id="IPR052173">
    <property type="entry name" value="Beta-lactam_resp_regulator"/>
</dbReference>
<evidence type="ECO:0000313" key="4">
    <source>
        <dbReference type="Proteomes" id="UP001597510"/>
    </source>
</evidence>
<keyword evidence="1" id="KW-0472">Membrane</keyword>
<dbReference type="RefSeq" id="WP_379977268.1">
    <property type="nucleotide sequence ID" value="NZ_JBHULC010000013.1"/>
</dbReference>
<evidence type="ECO:0000259" key="2">
    <source>
        <dbReference type="Pfam" id="PF05569"/>
    </source>
</evidence>
<feature type="domain" description="Peptidase M56" evidence="2">
    <location>
        <begin position="20"/>
        <end position="252"/>
    </location>
</feature>
<keyword evidence="1" id="KW-0812">Transmembrane</keyword>
<protein>
    <submittedName>
        <fullName evidence="3">M56 family metallopeptidase</fullName>
    </submittedName>
</protein>
<feature type="transmembrane region" description="Helical" evidence="1">
    <location>
        <begin position="92"/>
        <end position="114"/>
    </location>
</feature>
<keyword evidence="4" id="KW-1185">Reference proteome</keyword>